<sequence length="103" mass="12099">MDRKELLVLLNKKKIFSCFSNLPIEFVDSIKDESALDHSKVYSDGMFLIDFVENAEDDISQMYCELRTGRVCNMEDFYSRYGAFDKDGGDRFIRSIKYIVKNR</sequence>
<gene>
    <name evidence="1" type="ORF">FYJ72_03995</name>
</gene>
<accession>A0A6I2TU29</accession>
<dbReference type="AlphaFoldDB" id="A0A6I2TU29"/>
<comment type="caution">
    <text evidence="1">The sequence shown here is derived from an EMBL/GenBank/DDBJ whole genome shotgun (WGS) entry which is preliminary data.</text>
</comment>
<evidence type="ECO:0000313" key="1">
    <source>
        <dbReference type="EMBL" id="MST76865.1"/>
    </source>
</evidence>
<reference evidence="1 2" key="1">
    <citation type="submission" date="2019-08" db="EMBL/GenBank/DDBJ databases">
        <title>In-depth cultivation of the pig gut microbiome towards novel bacterial diversity and tailored functional studies.</title>
        <authorList>
            <person name="Wylensek D."/>
            <person name="Hitch T.C.A."/>
            <person name="Clavel T."/>
        </authorList>
    </citation>
    <scope>NUCLEOTIDE SEQUENCE [LARGE SCALE GENOMIC DNA]</scope>
    <source>
        <strain evidence="1 2">LKV-178-WT-2C</strain>
    </source>
</reference>
<protein>
    <submittedName>
        <fullName evidence="1">Uncharacterized protein</fullName>
    </submittedName>
</protein>
<dbReference type="Proteomes" id="UP000450161">
    <property type="component" value="Unassembled WGS sequence"/>
</dbReference>
<proteinExistence type="predicted"/>
<name>A0A6I2TU29_9BACT</name>
<evidence type="ECO:0000313" key="2">
    <source>
        <dbReference type="Proteomes" id="UP000450161"/>
    </source>
</evidence>
<dbReference type="EMBL" id="VUNF01000004">
    <property type="protein sequence ID" value="MST76865.1"/>
    <property type="molecule type" value="Genomic_DNA"/>
</dbReference>
<organism evidence="1 2">
    <name type="scientific">Segatella copri</name>
    <dbReference type="NCBI Taxonomy" id="165179"/>
    <lineage>
        <taxon>Bacteria</taxon>
        <taxon>Pseudomonadati</taxon>
        <taxon>Bacteroidota</taxon>
        <taxon>Bacteroidia</taxon>
        <taxon>Bacteroidales</taxon>
        <taxon>Prevotellaceae</taxon>
        <taxon>Segatella</taxon>
    </lineage>
</organism>
<dbReference type="RefSeq" id="WP_154480487.1">
    <property type="nucleotide sequence ID" value="NZ_VUNF01000004.1"/>
</dbReference>